<evidence type="ECO:0000256" key="3">
    <source>
        <dbReference type="ARBA" id="ARBA00022454"/>
    </source>
</evidence>
<dbReference type="InterPro" id="IPR036570">
    <property type="entry name" value="HORMA_dom_sf"/>
</dbReference>
<comment type="subcellular location">
    <subcellularLocation>
        <location evidence="2">Chromosome</location>
    </subcellularLocation>
    <subcellularLocation>
        <location evidence="1">Nucleus</location>
    </subcellularLocation>
</comment>
<accession>A0A0C3KVE3</accession>
<dbReference type="PANTHER" id="PTHR48225">
    <property type="entry name" value="HORMA DOMAIN-CONTAINING PROTEIN 1"/>
    <property type="match status" value="1"/>
</dbReference>
<evidence type="ECO:0000256" key="9">
    <source>
        <dbReference type="SAM" id="MobiDB-lite"/>
    </source>
</evidence>
<evidence type="ECO:0000256" key="4">
    <source>
        <dbReference type="ARBA" id="ARBA00022723"/>
    </source>
</evidence>
<keyword evidence="3" id="KW-0158">Chromosome</keyword>
<dbReference type="InParanoid" id="A0A0C3KVE3"/>
<protein>
    <recommendedName>
        <fullName evidence="10">HORMA domain-containing protein</fullName>
    </recommendedName>
</protein>
<evidence type="ECO:0000256" key="5">
    <source>
        <dbReference type="ARBA" id="ARBA00022771"/>
    </source>
</evidence>
<dbReference type="Gene3D" id="3.30.40.10">
    <property type="entry name" value="Zinc/RING finger domain, C3HC4 (zinc finger)"/>
    <property type="match status" value="1"/>
</dbReference>
<dbReference type="InterPro" id="IPR001965">
    <property type="entry name" value="Znf_PHD"/>
</dbReference>
<dbReference type="GO" id="GO:0007130">
    <property type="term" value="P:synaptonemal complex assembly"/>
    <property type="evidence" value="ECO:0007669"/>
    <property type="project" value="TreeGrafter"/>
</dbReference>
<dbReference type="HOGENOM" id="CLU_014668_0_0_1"/>
<keyword evidence="6" id="KW-0862">Zinc</keyword>
<evidence type="ECO:0000313" key="11">
    <source>
        <dbReference type="EMBL" id="KIO13507.1"/>
    </source>
</evidence>
<keyword evidence="8" id="KW-0469">Meiosis</keyword>
<dbReference type="InterPro" id="IPR051294">
    <property type="entry name" value="HORMA_MeioticProgression"/>
</dbReference>
<feature type="domain" description="HORMA" evidence="10">
    <location>
        <begin position="1"/>
        <end position="237"/>
    </location>
</feature>
<gene>
    <name evidence="11" type="ORF">M404DRAFT_122991</name>
</gene>
<evidence type="ECO:0000256" key="7">
    <source>
        <dbReference type="ARBA" id="ARBA00023242"/>
    </source>
</evidence>
<dbReference type="AlphaFoldDB" id="A0A0C3KVE3"/>
<dbReference type="InterPro" id="IPR013083">
    <property type="entry name" value="Znf_RING/FYVE/PHD"/>
</dbReference>
<evidence type="ECO:0000259" key="10">
    <source>
        <dbReference type="PROSITE" id="PS50815"/>
    </source>
</evidence>
<keyword evidence="4" id="KW-0479">Metal-binding</keyword>
<evidence type="ECO:0000256" key="2">
    <source>
        <dbReference type="ARBA" id="ARBA00004286"/>
    </source>
</evidence>
<keyword evidence="5" id="KW-0863">Zinc-finger</keyword>
<feature type="compositionally biased region" description="Polar residues" evidence="9">
    <location>
        <begin position="403"/>
        <end position="414"/>
    </location>
</feature>
<dbReference type="Pfam" id="PF02301">
    <property type="entry name" value="HORMA"/>
    <property type="match status" value="1"/>
</dbReference>
<proteinExistence type="predicted"/>
<organism evidence="11 12">
    <name type="scientific">Pisolithus tinctorius Marx 270</name>
    <dbReference type="NCBI Taxonomy" id="870435"/>
    <lineage>
        <taxon>Eukaryota</taxon>
        <taxon>Fungi</taxon>
        <taxon>Dikarya</taxon>
        <taxon>Basidiomycota</taxon>
        <taxon>Agaricomycotina</taxon>
        <taxon>Agaricomycetes</taxon>
        <taxon>Agaricomycetidae</taxon>
        <taxon>Boletales</taxon>
        <taxon>Sclerodermatineae</taxon>
        <taxon>Pisolithaceae</taxon>
        <taxon>Pisolithus</taxon>
    </lineage>
</organism>
<dbReference type="OrthoDB" id="1928087at2759"/>
<dbReference type="EMBL" id="KN831946">
    <property type="protein sequence ID" value="KIO13507.1"/>
    <property type="molecule type" value="Genomic_DNA"/>
</dbReference>
<evidence type="ECO:0000313" key="12">
    <source>
        <dbReference type="Proteomes" id="UP000054217"/>
    </source>
</evidence>
<dbReference type="PROSITE" id="PS01359">
    <property type="entry name" value="ZF_PHD_1"/>
    <property type="match status" value="1"/>
</dbReference>
<dbReference type="PANTHER" id="PTHR48225:SF7">
    <property type="entry name" value="MEIOSIS-SPECIFIC PROTEIN HOP1"/>
    <property type="match status" value="1"/>
</dbReference>
<dbReference type="SMART" id="SM00249">
    <property type="entry name" value="PHD"/>
    <property type="match status" value="1"/>
</dbReference>
<keyword evidence="12" id="KW-1185">Reference proteome</keyword>
<dbReference type="GO" id="GO:0008270">
    <property type="term" value="F:zinc ion binding"/>
    <property type="evidence" value="ECO:0007669"/>
    <property type="project" value="UniProtKB-KW"/>
</dbReference>
<dbReference type="GO" id="GO:0051598">
    <property type="term" value="P:meiotic recombination checkpoint signaling"/>
    <property type="evidence" value="ECO:0007669"/>
    <property type="project" value="TreeGrafter"/>
</dbReference>
<reference evidence="11 12" key="1">
    <citation type="submission" date="2014-04" db="EMBL/GenBank/DDBJ databases">
        <authorList>
            <consortium name="DOE Joint Genome Institute"/>
            <person name="Kuo A."/>
            <person name="Kohler A."/>
            <person name="Costa M.D."/>
            <person name="Nagy L.G."/>
            <person name="Floudas D."/>
            <person name="Copeland A."/>
            <person name="Barry K.W."/>
            <person name="Cichocki N."/>
            <person name="Veneault-Fourrey C."/>
            <person name="LaButti K."/>
            <person name="Lindquist E.A."/>
            <person name="Lipzen A."/>
            <person name="Lundell T."/>
            <person name="Morin E."/>
            <person name="Murat C."/>
            <person name="Sun H."/>
            <person name="Tunlid A."/>
            <person name="Henrissat B."/>
            <person name="Grigoriev I.V."/>
            <person name="Hibbett D.S."/>
            <person name="Martin F."/>
            <person name="Nordberg H.P."/>
            <person name="Cantor M.N."/>
            <person name="Hua S.X."/>
        </authorList>
    </citation>
    <scope>NUCLEOTIDE SEQUENCE [LARGE SCALE GENOMIC DNA]</scope>
    <source>
        <strain evidence="11 12">Marx 270</strain>
    </source>
</reference>
<evidence type="ECO:0000256" key="6">
    <source>
        <dbReference type="ARBA" id="ARBA00022833"/>
    </source>
</evidence>
<dbReference type="Proteomes" id="UP000054217">
    <property type="component" value="Unassembled WGS sequence"/>
</dbReference>
<dbReference type="Gene3D" id="3.30.900.10">
    <property type="entry name" value="HORMA domain"/>
    <property type="match status" value="1"/>
</dbReference>
<dbReference type="GO" id="GO:0005694">
    <property type="term" value="C:chromosome"/>
    <property type="evidence" value="ECO:0007669"/>
    <property type="project" value="UniProtKB-SubCell"/>
</dbReference>
<feature type="non-terminal residue" evidence="11">
    <location>
        <position position="1"/>
    </location>
</feature>
<dbReference type="STRING" id="870435.A0A0C3KVE3"/>
<feature type="region of interest" description="Disordered" evidence="9">
    <location>
        <begin position="328"/>
        <end position="361"/>
    </location>
</feature>
<name>A0A0C3KVE3_PISTI</name>
<evidence type="ECO:0000256" key="8">
    <source>
        <dbReference type="ARBA" id="ARBA00023254"/>
    </source>
</evidence>
<dbReference type="PROSITE" id="PS50815">
    <property type="entry name" value="HORMA"/>
    <property type="match status" value="1"/>
</dbReference>
<keyword evidence="7" id="KW-0539">Nucleus</keyword>
<sequence length="734" mass="81307">RGLLPFENFSEYHLSAEINNMVSTQASGSFSTEGQTRRAVSGVTIMNLKRGFTNEGDKLLDYLEHGIFDAIEKQYLRKFIFAIYLDGNDPNNIVEAYTFNFRYHKVPGTNTVVPILSLGDQLSKLSLGYARSEELMAKSLKQGKLPTLGEVKRSLKLMIKTLVTTISHMENLPKSRFGNFKLFFNESTPDDYQPPHFRAGDLDGSKWFFTTHGTSETPEKMCIGNFETGWHGVSMNVTSVSSYLPSVTEDNDALFTGITNSAPKLSPIEEARLRAEDAELQRKDALNRNVVWDADADADGVGKESSDDGVVLARYDCVSAIVPVGLRGDDGAIQPIPEASGPGHISGKPQFTPTRVGKLRDTHDMEDTQVISGAGEVEIASHSHSPSIQQQPSLPPSDPSMSNASTPQVNTQDGTDSRVDMETQETPCQDLPHRLGSMASSGMQRGATAAKTPVTTAAMEGGFADSDEGILDCDCGAKIEDVSIFCEGGCKRWFHIWCMGYHSSQDKRLPERFLCLDCRLRNSSEWDIITGKIHSDIICRFKDLALFRGERAIKVFEVRKPATVKQFREQIGEQLAHRCTAALTSQLLARLEDEVFIATECAINDDLGSVRDIEKKTKKQARSKAKRTRKELQRTKFIFLHASKRGKAYQDYFNPDPAVENRLMESTFHQSPMDEVREATQGDDSQTQEASQNVLMLAIARQTEASLKRKAGSNTDKPTKKIKISIGTAVDLCD</sequence>
<feature type="compositionally biased region" description="Low complexity" evidence="9">
    <location>
        <begin position="382"/>
        <end position="392"/>
    </location>
</feature>
<dbReference type="InterPro" id="IPR003511">
    <property type="entry name" value="HORMA_dom"/>
</dbReference>
<dbReference type="InterPro" id="IPR019786">
    <property type="entry name" value="Zinc_finger_PHD-type_CS"/>
</dbReference>
<feature type="region of interest" description="Disordered" evidence="9">
    <location>
        <begin position="380"/>
        <end position="431"/>
    </location>
</feature>
<reference evidence="12" key="2">
    <citation type="submission" date="2015-01" db="EMBL/GenBank/DDBJ databases">
        <title>Evolutionary Origins and Diversification of the Mycorrhizal Mutualists.</title>
        <authorList>
            <consortium name="DOE Joint Genome Institute"/>
            <consortium name="Mycorrhizal Genomics Consortium"/>
            <person name="Kohler A."/>
            <person name="Kuo A."/>
            <person name="Nagy L.G."/>
            <person name="Floudas D."/>
            <person name="Copeland A."/>
            <person name="Barry K.W."/>
            <person name="Cichocki N."/>
            <person name="Veneault-Fourrey C."/>
            <person name="LaButti K."/>
            <person name="Lindquist E.A."/>
            <person name="Lipzen A."/>
            <person name="Lundell T."/>
            <person name="Morin E."/>
            <person name="Murat C."/>
            <person name="Riley R."/>
            <person name="Ohm R."/>
            <person name="Sun H."/>
            <person name="Tunlid A."/>
            <person name="Henrissat B."/>
            <person name="Grigoriev I.V."/>
            <person name="Hibbett D.S."/>
            <person name="Martin F."/>
        </authorList>
    </citation>
    <scope>NUCLEOTIDE SEQUENCE [LARGE SCALE GENOMIC DNA]</scope>
    <source>
        <strain evidence="12">Marx 270</strain>
    </source>
</reference>
<dbReference type="GO" id="GO:0005634">
    <property type="term" value="C:nucleus"/>
    <property type="evidence" value="ECO:0007669"/>
    <property type="project" value="UniProtKB-SubCell"/>
</dbReference>
<dbReference type="InterPro" id="IPR011011">
    <property type="entry name" value="Znf_FYVE_PHD"/>
</dbReference>
<dbReference type="SUPFAM" id="SSF56019">
    <property type="entry name" value="The spindle assembly checkpoint protein mad2"/>
    <property type="match status" value="1"/>
</dbReference>
<dbReference type="SUPFAM" id="SSF57903">
    <property type="entry name" value="FYVE/PHD zinc finger"/>
    <property type="match status" value="1"/>
</dbReference>
<evidence type="ECO:0000256" key="1">
    <source>
        <dbReference type="ARBA" id="ARBA00004123"/>
    </source>
</evidence>